<dbReference type="AlphaFoldDB" id="A0A9N9HVA5"/>
<proteinExistence type="predicted"/>
<dbReference type="OrthoDB" id="2407306at2759"/>
<evidence type="ECO:0000313" key="3">
    <source>
        <dbReference type="Proteomes" id="UP000789570"/>
    </source>
</evidence>
<protein>
    <submittedName>
        <fullName evidence="2">14078_t:CDS:1</fullName>
    </submittedName>
</protein>
<sequence>SLKSPTSDPVIHDQNGVAGDNRSHKKKGMDKLKHELFNPLLGSDMIEISKTACPKKILPISEENSSSTSQIAPAKADNNDDEYFYSEDGKVKGANGEVSKLFWLPVIQILHTLACFEALDVLHLVELIWDFYNMWTTFRKRLMFQSLNSTNNTFWDTLANSINESETNSSLSSFSGSSNLSGILDITSDIKIRFKQYFDRLMKARNYTFDEMCYSIVIDIHSLGGNIKTSTVKNFYNSVSGSRVSTINQINAW</sequence>
<reference evidence="2" key="1">
    <citation type="submission" date="2021-06" db="EMBL/GenBank/DDBJ databases">
        <authorList>
            <person name="Kallberg Y."/>
            <person name="Tangrot J."/>
            <person name="Rosling A."/>
        </authorList>
    </citation>
    <scope>NUCLEOTIDE SEQUENCE</scope>
    <source>
        <strain evidence="2">UK204</strain>
    </source>
</reference>
<gene>
    <name evidence="2" type="ORF">FCALED_LOCUS13782</name>
</gene>
<accession>A0A9N9HVA5</accession>
<dbReference type="Proteomes" id="UP000789570">
    <property type="component" value="Unassembled WGS sequence"/>
</dbReference>
<name>A0A9N9HVA5_9GLOM</name>
<feature type="non-terminal residue" evidence="2">
    <location>
        <position position="1"/>
    </location>
</feature>
<evidence type="ECO:0000256" key="1">
    <source>
        <dbReference type="SAM" id="MobiDB-lite"/>
    </source>
</evidence>
<feature type="non-terminal residue" evidence="2">
    <location>
        <position position="253"/>
    </location>
</feature>
<feature type="region of interest" description="Disordered" evidence="1">
    <location>
        <begin position="1"/>
        <end position="28"/>
    </location>
</feature>
<keyword evidence="3" id="KW-1185">Reference proteome</keyword>
<dbReference type="EMBL" id="CAJVPQ010008552">
    <property type="protein sequence ID" value="CAG8707840.1"/>
    <property type="molecule type" value="Genomic_DNA"/>
</dbReference>
<comment type="caution">
    <text evidence="2">The sequence shown here is derived from an EMBL/GenBank/DDBJ whole genome shotgun (WGS) entry which is preliminary data.</text>
</comment>
<organism evidence="2 3">
    <name type="scientific">Funneliformis caledonium</name>
    <dbReference type="NCBI Taxonomy" id="1117310"/>
    <lineage>
        <taxon>Eukaryota</taxon>
        <taxon>Fungi</taxon>
        <taxon>Fungi incertae sedis</taxon>
        <taxon>Mucoromycota</taxon>
        <taxon>Glomeromycotina</taxon>
        <taxon>Glomeromycetes</taxon>
        <taxon>Glomerales</taxon>
        <taxon>Glomeraceae</taxon>
        <taxon>Funneliformis</taxon>
    </lineage>
</organism>
<evidence type="ECO:0000313" key="2">
    <source>
        <dbReference type="EMBL" id="CAG8707840.1"/>
    </source>
</evidence>